<dbReference type="InterPro" id="IPR011701">
    <property type="entry name" value="MFS"/>
</dbReference>
<feature type="transmembrane region" description="Helical" evidence="6">
    <location>
        <begin position="106"/>
        <end position="126"/>
    </location>
</feature>
<evidence type="ECO:0000256" key="5">
    <source>
        <dbReference type="ARBA" id="ARBA00023136"/>
    </source>
</evidence>
<dbReference type="CDD" id="cd17319">
    <property type="entry name" value="MFS_ExuT_GudP_like"/>
    <property type="match status" value="1"/>
</dbReference>
<dbReference type="InterPro" id="IPR020846">
    <property type="entry name" value="MFS_dom"/>
</dbReference>
<dbReference type="InterPro" id="IPR050382">
    <property type="entry name" value="MFS_Na/Anion_cotransporter"/>
</dbReference>
<keyword evidence="5 6" id="KW-0472">Membrane</keyword>
<comment type="caution">
    <text evidence="8">The sequence shown here is derived from an EMBL/GenBank/DDBJ whole genome shotgun (WGS) entry which is preliminary data.</text>
</comment>
<dbReference type="EMBL" id="CBDS010000020">
    <property type="protein sequence ID" value="CDB45156.1"/>
    <property type="molecule type" value="Genomic_DNA"/>
</dbReference>
<organism evidence="8">
    <name type="scientific">Phascolarctobacterium faecium</name>
    <dbReference type="NCBI Taxonomy" id="33025"/>
    <lineage>
        <taxon>Bacteria</taxon>
        <taxon>Bacillati</taxon>
        <taxon>Bacillota</taxon>
        <taxon>Negativicutes</taxon>
        <taxon>Acidaminococcales</taxon>
        <taxon>Acidaminococcaceae</taxon>
        <taxon>Phascolarctobacterium</taxon>
    </lineage>
</organism>
<accession>R6IIJ6</accession>
<feature type="transmembrane region" description="Helical" evidence="6">
    <location>
        <begin position="163"/>
        <end position="181"/>
    </location>
</feature>
<dbReference type="AlphaFoldDB" id="R6IIJ6"/>
<dbReference type="PROSITE" id="PS50850">
    <property type="entry name" value="MFS"/>
    <property type="match status" value="1"/>
</dbReference>
<feature type="transmembrane region" description="Helical" evidence="6">
    <location>
        <begin position="390"/>
        <end position="409"/>
    </location>
</feature>
<feature type="domain" description="Major facilitator superfamily (MFS) profile" evidence="7">
    <location>
        <begin position="11"/>
        <end position="414"/>
    </location>
</feature>
<gene>
    <name evidence="8" type="ORF">BN533_00294</name>
</gene>
<dbReference type="Pfam" id="PF07690">
    <property type="entry name" value="MFS_1"/>
    <property type="match status" value="1"/>
</dbReference>
<sequence length="416" mass="45876">MMKMSNFRWKVAWLIFIVSFVSYMDRVNLSVATPVIMKEYGFDKIDMGLIQSFFFAGYALMQVPGGMMAEKFGHRITGSLAVIWWSVFTALTAVAKGKFSFAAVRFLFGMGEGPIYPAFAIAIFRWFNKKEKGNASSFLLNGSFLGPVIGPALTVVLMSTVGWKMVFLIFGIVGILMAWVWHKYVPENPAESPYVNEAELAHINEGRTDVPIVKKAAPWGKLFTSVQFWAIGVQYFITDYIMFVFLAWLPLYLMEAHGFSLAKMGIWAAMPWLTLIIITFSSGYFCDKAIAKGASQYWIRTLCGSAGIIICSLALYIATRTADPMQNVMWLSLSLGSLGLTFNASWACAINLGGEFAGSISGWMNFWGNIGGVIAPTLTAWIATSYGWDAALIATALSGVVGVLAWFLVRPDKAIV</sequence>
<evidence type="ECO:0000256" key="6">
    <source>
        <dbReference type="SAM" id="Phobius"/>
    </source>
</evidence>
<dbReference type="PANTHER" id="PTHR11662:SF399">
    <property type="entry name" value="FI19708P1-RELATED"/>
    <property type="match status" value="1"/>
</dbReference>
<dbReference type="InterPro" id="IPR036259">
    <property type="entry name" value="MFS_trans_sf"/>
</dbReference>
<dbReference type="GO" id="GO:0022857">
    <property type="term" value="F:transmembrane transporter activity"/>
    <property type="evidence" value="ECO:0007669"/>
    <property type="project" value="InterPro"/>
</dbReference>
<name>R6IIJ6_9FIRM</name>
<dbReference type="STRING" id="1262914.BN533_00294"/>
<dbReference type="PANTHER" id="PTHR11662">
    <property type="entry name" value="SOLUTE CARRIER FAMILY 17"/>
    <property type="match status" value="1"/>
</dbReference>
<dbReference type="Gene3D" id="1.20.1250.20">
    <property type="entry name" value="MFS general substrate transporter like domains"/>
    <property type="match status" value="2"/>
</dbReference>
<evidence type="ECO:0000259" key="7">
    <source>
        <dbReference type="PROSITE" id="PS50850"/>
    </source>
</evidence>
<feature type="transmembrane region" description="Helical" evidence="6">
    <location>
        <begin position="48"/>
        <end position="69"/>
    </location>
</feature>
<evidence type="ECO:0000256" key="2">
    <source>
        <dbReference type="ARBA" id="ARBA00022448"/>
    </source>
</evidence>
<feature type="transmembrane region" description="Helical" evidence="6">
    <location>
        <begin position="228"/>
        <end position="253"/>
    </location>
</feature>
<evidence type="ECO:0000256" key="4">
    <source>
        <dbReference type="ARBA" id="ARBA00022989"/>
    </source>
</evidence>
<keyword evidence="3 6" id="KW-0812">Transmembrane</keyword>
<evidence type="ECO:0000313" key="8">
    <source>
        <dbReference type="EMBL" id="CDB45156.1"/>
    </source>
</evidence>
<dbReference type="RefSeq" id="WP_021717197.1">
    <property type="nucleotide sequence ID" value="NZ_DAWEDO010000070.1"/>
</dbReference>
<dbReference type="eggNOG" id="COG2271">
    <property type="taxonomic scope" value="Bacteria"/>
</dbReference>
<keyword evidence="4 6" id="KW-1133">Transmembrane helix</keyword>
<dbReference type="SUPFAM" id="SSF103473">
    <property type="entry name" value="MFS general substrate transporter"/>
    <property type="match status" value="1"/>
</dbReference>
<reference evidence="8" key="1">
    <citation type="submission" date="2012-11" db="EMBL/GenBank/DDBJ databases">
        <title>Dependencies among metagenomic species, viruses, plasmids and units of genetic variation.</title>
        <authorList>
            <person name="Nielsen H.B."/>
            <person name="Almeida M."/>
            <person name="Juncker A.S."/>
            <person name="Rasmussen S."/>
            <person name="Li J."/>
            <person name="Sunagawa S."/>
            <person name="Plichta D."/>
            <person name="Gautier L."/>
            <person name="Le Chatelier E."/>
            <person name="Peletier E."/>
            <person name="Bonde I."/>
            <person name="Nielsen T."/>
            <person name="Manichanh C."/>
            <person name="Arumugam M."/>
            <person name="Batto J."/>
            <person name="Santos M.B.Q.D."/>
            <person name="Blom N."/>
            <person name="Borruel N."/>
            <person name="Burgdorf K.S."/>
            <person name="Boumezbeur F."/>
            <person name="Casellas F."/>
            <person name="Dore J."/>
            <person name="Guarner F."/>
            <person name="Hansen T."/>
            <person name="Hildebrand F."/>
            <person name="Kaas R.S."/>
            <person name="Kennedy S."/>
            <person name="Kristiansen K."/>
            <person name="Kultima J.R."/>
            <person name="Leonard P."/>
            <person name="Levenez F."/>
            <person name="Lund O."/>
            <person name="Moumen B."/>
            <person name="Le Paslier D."/>
            <person name="Pons N."/>
            <person name="Pedersen O."/>
            <person name="Prifti E."/>
            <person name="Qin J."/>
            <person name="Raes J."/>
            <person name="Tap J."/>
            <person name="Tims S."/>
            <person name="Ussery D.W."/>
            <person name="Yamada T."/>
            <person name="MetaHit consortium"/>
            <person name="Renault P."/>
            <person name="Sicheritz-Ponten T."/>
            <person name="Bork P."/>
            <person name="Wang J."/>
            <person name="Brunak S."/>
            <person name="Ehrlich S.D."/>
        </authorList>
    </citation>
    <scope>NUCLEOTIDE SEQUENCE [LARGE SCALE GENOMIC DNA]</scope>
</reference>
<feature type="transmembrane region" description="Helical" evidence="6">
    <location>
        <begin position="265"/>
        <end position="285"/>
    </location>
</feature>
<protein>
    <submittedName>
        <fullName evidence="8">Transporter major facilitator family protein</fullName>
    </submittedName>
</protein>
<dbReference type="GO" id="GO:0005886">
    <property type="term" value="C:plasma membrane"/>
    <property type="evidence" value="ECO:0007669"/>
    <property type="project" value="UniProtKB-SubCell"/>
</dbReference>
<proteinExistence type="predicted"/>
<evidence type="ECO:0000256" key="3">
    <source>
        <dbReference type="ARBA" id="ARBA00022692"/>
    </source>
</evidence>
<feature type="transmembrane region" description="Helical" evidence="6">
    <location>
        <begin position="330"/>
        <end position="354"/>
    </location>
</feature>
<evidence type="ECO:0000256" key="1">
    <source>
        <dbReference type="ARBA" id="ARBA00004651"/>
    </source>
</evidence>
<feature type="transmembrane region" description="Helical" evidence="6">
    <location>
        <begin position="366"/>
        <end position="384"/>
    </location>
</feature>
<keyword evidence="2" id="KW-0813">Transport</keyword>
<dbReference type="HOGENOM" id="CLU_001265_5_1_9"/>
<comment type="subcellular location">
    <subcellularLocation>
        <location evidence="1">Cell membrane</location>
        <topology evidence="1">Multi-pass membrane protein</topology>
    </subcellularLocation>
</comment>
<feature type="transmembrane region" description="Helical" evidence="6">
    <location>
        <begin position="76"/>
        <end position="94"/>
    </location>
</feature>
<feature type="transmembrane region" description="Helical" evidence="6">
    <location>
        <begin position="138"/>
        <end position="157"/>
    </location>
</feature>
<feature type="transmembrane region" description="Helical" evidence="6">
    <location>
        <begin position="297"/>
        <end position="318"/>
    </location>
</feature>